<dbReference type="STRING" id="63057.A0A2P5ECK9"/>
<dbReference type="InParanoid" id="A0A2P5ECK9"/>
<dbReference type="EMBL" id="JXTC01000181">
    <property type="protein sequence ID" value="PON83268.1"/>
    <property type="molecule type" value="Genomic_DNA"/>
</dbReference>
<keyword evidence="2" id="KW-1185">Reference proteome</keyword>
<dbReference type="InterPro" id="IPR044279">
    <property type="entry name" value="SNX2A/B"/>
</dbReference>
<organism evidence="1 2">
    <name type="scientific">Trema orientale</name>
    <name type="common">Charcoal tree</name>
    <name type="synonym">Celtis orientalis</name>
    <dbReference type="NCBI Taxonomy" id="63057"/>
    <lineage>
        <taxon>Eukaryota</taxon>
        <taxon>Viridiplantae</taxon>
        <taxon>Streptophyta</taxon>
        <taxon>Embryophyta</taxon>
        <taxon>Tracheophyta</taxon>
        <taxon>Spermatophyta</taxon>
        <taxon>Magnoliopsida</taxon>
        <taxon>eudicotyledons</taxon>
        <taxon>Gunneridae</taxon>
        <taxon>Pentapetalae</taxon>
        <taxon>rosids</taxon>
        <taxon>fabids</taxon>
        <taxon>Rosales</taxon>
        <taxon>Cannabaceae</taxon>
        <taxon>Trema</taxon>
    </lineage>
</organism>
<comment type="caution">
    <text evidence="1">The sequence shown here is derived from an EMBL/GenBank/DDBJ whole genome shotgun (WGS) entry which is preliminary data.</text>
</comment>
<evidence type="ECO:0000313" key="1">
    <source>
        <dbReference type="EMBL" id="PON83268.1"/>
    </source>
</evidence>
<accession>A0A2P5ECK9</accession>
<name>A0A2P5ECK9_TREOI</name>
<proteinExistence type="predicted"/>
<dbReference type="PANTHER" id="PTHR46757:SF2">
    <property type="entry name" value="OS05G0346100 PROTEIN"/>
    <property type="match status" value="1"/>
</dbReference>
<dbReference type="PANTHER" id="PTHR46757">
    <property type="entry name" value="SORTING NEXIN-RELATED"/>
    <property type="match status" value="1"/>
</dbReference>
<sequence>MEYLHDTPDDRMKSLALDEPSGWRSCKRVSLFRGGESGEGGDLFKEFRQSVVNDCGRVKPLVVEEDKELLERKEWLEEFEKHLRNLSL</sequence>
<dbReference type="Proteomes" id="UP000237000">
    <property type="component" value="Unassembled WGS sequence"/>
</dbReference>
<evidence type="ECO:0000313" key="2">
    <source>
        <dbReference type="Proteomes" id="UP000237000"/>
    </source>
</evidence>
<dbReference type="AlphaFoldDB" id="A0A2P5ECK9"/>
<protein>
    <submittedName>
        <fullName evidence="1">Uncharacterized protein</fullName>
    </submittedName>
</protein>
<gene>
    <name evidence="1" type="ORF">TorRG33x02_209720</name>
</gene>
<reference evidence="2" key="1">
    <citation type="submission" date="2016-06" db="EMBL/GenBank/DDBJ databases">
        <title>Parallel loss of symbiosis genes in relatives of nitrogen-fixing non-legume Parasponia.</title>
        <authorList>
            <person name="Van Velzen R."/>
            <person name="Holmer R."/>
            <person name="Bu F."/>
            <person name="Rutten L."/>
            <person name="Van Zeijl A."/>
            <person name="Liu W."/>
            <person name="Santuari L."/>
            <person name="Cao Q."/>
            <person name="Sharma T."/>
            <person name="Shen D."/>
            <person name="Roswanjaya Y."/>
            <person name="Wardhani T."/>
            <person name="Kalhor M.S."/>
            <person name="Jansen J."/>
            <person name="Van den Hoogen J."/>
            <person name="Gungor B."/>
            <person name="Hartog M."/>
            <person name="Hontelez J."/>
            <person name="Verver J."/>
            <person name="Yang W.-C."/>
            <person name="Schijlen E."/>
            <person name="Repin R."/>
            <person name="Schilthuizen M."/>
            <person name="Schranz E."/>
            <person name="Heidstra R."/>
            <person name="Miyata K."/>
            <person name="Fedorova E."/>
            <person name="Kohlen W."/>
            <person name="Bisseling T."/>
            <person name="Smit S."/>
            <person name="Geurts R."/>
        </authorList>
    </citation>
    <scope>NUCLEOTIDE SEQUENCE [LARGE SCALE GENOMIC DNA]</scope>
    <source>
        <strain evidence="2">cv. RG33-2</strain>
    </source>
</reference>